<protein>
    <submittedName>
        <fullName evidence="1">Uncharacterized protein</fullName>
    </submittedName>
</protein>
<sequence>MVSRPGIPPSALTTLKLILSASNTYYAKVLPLYRKSLERRREKVRNPKGLQVKIHPARRAAAIIVAPWVCLSPKFPAPHPSINPRKRRASPAEPTVEPPYKKLQALTDATTIDIRTLNLVPLLKCLQDSLSLPTLVVLRHGRWCIIRQRGPVSLDEPPSIPEDLVTIKVPPGLKIGRTSK</sequence>
<dbReference type="EMBL" id="MU118032">
    <property type="protein sequence ID" value="KAF9647475.1"/>
    <property type="molecule type" value="Genomic_DNA"/>
</dbReference>
<keyword evidence="2" id="KW-1185">Reference proteome</keyword>
<gene>
    <name evidence="1" type="ORF">BDM02DRAFT_3187909</name>
</gene>
<reference evidence="1" key="2">
    <citation type="journal article" date="2020" name="Nat. Commun.">
        <title>Large-scale genome sequencing of mycorrhizal fungi provides insights into the early evolution of symbiotic traits.</title>
        <authorList>
            <person name="Miyauchi S."/>
            <person name="Kiss E."/>
            <person name="Kuo A."/>
            <person name="Drula E."/>
            <person name="Kohler A."/>
            <person name="Sanchez-Garcia M."/>
            <person name="Morin E."/>
            <person name="Andreopoulos B."/>
            <person name="Barry K.W."/>
            <person name="Bonito G."/>
            <person name="Buee M."/>
            <person name="Carver A."/>
            <person name="Chen C."/>
            <person name="Cichocki N."/>
            <person name="Clum A."/>
            <person name="Culley D."/>
            <person name="Crous P.W."/>
            <person name="Fauchery L."/>
            <person name="Girlanda M."/>
            <person name="Hayes R.D."/>
            <person name="Keri Z."/>
            <person name="LaButti K."/>
            <person name="Lipzen A."/>
            <person name="Lombard V."/>
            <person name="Magnuson J."/>
            <person name="Maillard F."/>
            <person name="Murat C."/>
            <person name="Nolan M."/>
            <person name="Ohm R.A."/>
            <person name="Pangilinan J."/>
            <person name="Pereira M.F."/>
            <person name="Perotto S."/>
            <person name="Peter M."/>
            <person name="Pfister S."/>
            <person name="Riley R."/>
            <person name="Sitrit Y."/>
            <person name="Stielow J.B."/>
            <person name="Szollosi G."/>
            <person name="Zifcakova L."/>
            <person name="Stursova M."/>
            <person name="Spatafora J.W."/>
            <person name="Tedersoo L."/>
            <person name="Vaario L.M."/>
            <person name="Yamada A."/>
            <person name="Yan M."/>
            <person name="Wang P."/>
            <person name="Xu J."/>
            <person name="Bruns T."/>
            <person name="Baldrian P."/>
            <person name="Vilgalys R."/>
            <person name="Dunand C."/>
            <person name="Henrissat B."/>
            <person name="Grigoriev I.V."/>
            <person name="Hibbett D."/>
            <person name="Nagy L.G."/>
            <person name="Martin F.M."/>
        </authorList>
    </citation>
    <scope>NUCLEOTIDE SEQUENCE</scope>
    <source>
        <strain evidence="1">P2</strain>
    </source>
</reference>
<reference evidence="1" key="1">
    <citation type="submission" date="2019-10" db="EMBL/GenBank/DDBJ databases">
        <authorList>
            <consortium name="DOE Joint Genome Institute"/>
            <person name="Kuo A."/>
            <person name="Miyauchi S."/>
            <person name="Kiss E."/>
            <person name="Drula E."/>
            <person name="Kohler A."/>
            <person name="Sanchez-Garcia M."/>
            <person name="Andreopoulos B."/>
            <person name="Barry K.W."/>
            <person name="Bonito G."/>
            <person name="Buee M."/>
            <person name="Carver A."/>
            <person name="Chen C."/>
            <person name="Cichocki N."/>
            <person name="Clum A."/>
            <person name="Culley D."/>
            <person name="Crous P.W."/>
            <person name="Fauchery L."/>
            <person name="Girlanda M."/>
            <person name="Hayes R."/>
            <person name="Keri Z."/>
            <person name="Labutti K."/>
            <person name="Lipzen A."/>
            <person name="Lombard V."/>
            <person name="Magnuson J."/>
            <person name="Maillard F."/>
            <person name="Morin E."/>
            <person name="Murat C."/>
            <person name="Nolan M."/>
            <person name="Ohm R."/>
            <person name="Pangilinan J."/>
            <person name="Pereira M."/>
            <person name="Perotto S."/>
            <person name="Peter M."/>
            <person name="Riley R."/>
            <person name="Sitrit Y."/>
            <person name="Stielow B."/>
            <person name="Szollosi G."/>
            <person name="Zifcakova L."/>
            <person name="Stursova M."/>
            <person name="Spatafora J.W."/>
            <person name="Tedersoo L."/>
            <person name="Vaario L.-M."/>
            <person name="Yamada A."/>
            <person name="Yan M."/>
            <person name="Wang P."/>
            <person name="Xu J."/>
            <person name="Bruns T."/>
            <person name="Baldrian P."/>
            <person name="Vilgalys R."/>
            <person name="Henrissat B."/>
            <person name="Grigoriev I.V."/>
            <person name="Hibbett D."/>
            <person name="Nagy L.G."/>
            <person name="Martin F.M."/>
        </authorList>
    </citation>
    <scope>NUCLEOTIDE SEQUENCE</scope>
    <source>
        <strain evidence="1">P2</strain>
    </source>
</reference>
<dbReference type="Proteomes" id="UP000886501">
    <property type="component" value="Unassembled WGS sequence"/>
</dbReference>
<name>A0ACB6ZDI7_THEGA</name>
<evidence type="ECO:0000313" key="2">
    <source>
        <dbReference type="Proteomes" id="UP000886501"/>
    </source>
</evidence>
<comment type="caution">
    <text evidence="1">The sequence shown here is derived from an EMBL/GenBank/DDBJ whole genome shotgun (WGS) entry which is preliminary data.</text>
</comment>
<evidence type="ECO:0000313" key="1">
    <source>
        <dbReference type="EMBL" id="KAF9647475.1"/>
    </source>
</evidence>
<accession>A0ACB6ZDI7</accession>
<proteinExistence type="predicted"/>
<organism evidence="1 2">
    <name type="scientific">Thelephora ganbajun</name>
    <name type="common">Ganba fungus</name>
    <dbReference type="NCBI Taxonomy" id="370292"/>
    <lineage>
        <taxon>Eukaryota</taxon>
        <taxon>Fungi</taxon>
        <taxon>Dikarya</taxon>
        <taxon>Basidiomycota</taxon>
        <taxon>Agaricomycotina</taxon>
        <taxon>Agaricomycetes</taxon>
        <taxon>Thelephorales</taxon>
        <taxon>Thelephoraceae</taxon>
        <taxon>Thelephora</taxon>
    </lineage>
</organism>